<reference evidence="2" key="1">
    <citation type="submission" date="2022-11" db="UniProtKB">
        <authorList>
            <consortium name="WormBaseParasite"/>
        </authorList>
    </citation>
    <scope>IDENTIFICATION</scope>
</reference>
<dbReference type="WBParaSite" id="ES5_v2.g12212.t1">
    <property type="protein sequence ID" value="ES5_v2.g12212.t1"/>
    <property type="gene ID" value="ES5_v2.g12212"/>
</dbReference>
<protein>
    <submittedName>
        <fullName evidence="2">Uncharacterized protein</fullName>
    </submittedName>
</protein>
<sequence length="118" mass="13935">MIIFCCCWLRDRGRVAQYAEKPSNNPNRGRRDRVDIVHPHVYPEDQRVEHNVTVRQRTLPPYRHPQSQQQQQRSNQGPIDASSNIVFPRTQHSQQPSRPFQYPSDDDDWSIPPNEHVV</sequence>
<organism evidence="1 2">
    <name type="scientific">Panagrolaimus sp. ES5</name>
    <dbReference type="NCBI Taxonomy" id="591445"/>
    <lineage>
        <taxon>Eukaryota</taxon>
        <taxon>Metazoa</taxon>
        <taxon>Ecdysozoa</taxon>
        <taxon>Nematoda</taxon>
        <taxon>Chromadorea</taxon>
        <taxon>Rhabditida</taxon>
        <taxon>Tylenchina</taxon>
        <taxon>Panagrolaimomorpha</taxon>
        <taxon>Panagrolaimoidea</taxon>
        <taxon>Panagrolaimidae</taxon>
        <taxon>Panagrolaimus</taxon>
    </lineage>
</organism>
<evidence type="ECO:0000313" key="1">
    <source>
        <dbReference type="Proteomes" id="UP000887579"/>
    </source>
</evidence>
<evidence type="ECO:0000313" key="2">
    <source>
        <dbReference type="WBParaSite" id="ES5_v2.g12212.t1"/>
    </source>
</evidence>
<proteinExistence type="predicted"/>
<dbReference type="Proteomes" id="UP000887579">
    <property type="component" value="Unplaced"/>
</dbReference>
<name>A0AC34F514_9BILA</name>
<accession>A0AC34F514</accession>